<dbReference type="EMBL" id="VMNI01000010">
    <property type="protein sequence ID" value="TVO76085.1"/>
    <property type="molecule type" value="Genomic_DNA"/>
</dbReference>
<gene>
    <name evidence="2" type="ORF">FHP89_11515</name>
</gene>
<name>A0A557SF83_9RHOO</name>
<dbReference type="Proteomes" id="UP000318349">
    <property type="component" value="Unassembled WGS sequence"/>
</dbReference>
<keyword evidence="1" id="KW-0472">Membrane</keyword>
<organism evidence="2 3">
    <name type="scientific">Denitromonas halophila</name>
    <dbReference type="NCBI Taxonomy" id="1629404"/>
    <lineage>
        <taxon>Bacteria</taxon>
        <taxon>Pseudomonadati</taxon>
        <taxon>Pseudomonadota</taxon>
        <taxon>Betaproteobacteria</taxon>
        <taxon>Rhodocyclales</taxon>
        <taxon>Zoogloeaceae</taxon>
        <taxon>Denitromonas</taxon>
    </lineage>
</organism>
<reference evidence="2 3" key="1">
    <citation type="submission" date="2019-07" db="EMBL/GenBank/DDBJ databases">
        <title>The pathways for chlorine oxyanion respiration interact through the shared metabolite chlorate.</title>
        <authorList>
            <person name="Barnum T.P."/>
            <person name="Cheng Y."/>
            <person name="Hill K.A."/>
            <person name="Lucas L.N."/>
            <person name="Carlson H.K."/>
            <person name="Coates J.D."/>
        </authorList>
    </citation>
    <scope>NUCLEOTIDE SEQUENCE [LARGE SCALE GENOMIC DNA]</scope>
    <source>
        <strain evidence="2 3">SFB-1</strain>
    </source>
</reference>
<evidence type="ECO:0000313" key="3">
    <source>
        <dbReference type="Proteomes" id="UP000318349"/>
    </source>
</evidence>
<comment type="caution">
    <text evidence="2">The sequence shown here is derived from an EMBL/GenBank/DDBJ whole genome shotgun (WGS) entry which is preliminary data.</text>
</comment>
<proteinExistence type="predicted"/>
<evidence type="ECO:0000313" key="2">
    <source>
        <dbReference type="EMBL" id="TVO76085.1"/>
    </source>
</evidence>
<keyword evidence="1" id="KW-0812">Transmembrane</keyword>
<feature type="transmembrane region" description="Helical" evidence="1">
    <location>
        <begin position="6"/>
        <end position="25"/>
    </location>
</feature>
<sequence length="62" mass="7041">MFVLRLVGALALVMVGGSLILYLLSGNPRYRYWAWVFTRVGLVTLLVFLALMLIERLLAPIF</sequence>
<keyword evidence="1" id="KW-1133">Transmembrane helix</keyword>
<accession>A0A557SF83</accession>
<dbReference type="AlphaFoldDB" id="A0A557SF83"/>
<evidence type="ECO:0000256" key="1">
    <source>
        <dbReference type="SAM" id="Phobius"/>
    </source>
</evidence>
<feature type="transmembrane region" description="Helical" evidence="1">
    <location>
        <begin position="32"/>
        <end position="54"/>
    </location>
</feature>
<protein>
    <submittedName>
        <fullName evidence="2">Uncharacterized protein</fullName>
    </submittedName>
</protein>